<feature type="domain" description="Alpha-amylase SusG-like C-terminal" evidence="4">
    <location>
        <begin position="120"/>
        <end position="182"/>
    </location>
</feature>
<dbReference type="SUPFAM" id="SSF51445">
    <property type="entry name" value="(Trans)glycosidases"/>
    <property type="match status" value="1"/>
</dbReference>
<protein>
    <submittedName>
        <fullName evidence="5">Alpha-glucosidase C-terminal domain-containing protein</fullName>
    </submittedName>
</protein>
<proteinExistence type="inferred from homology"/>
<dbReference type="PANTHER" id="PTHR10357:SF179">
    <property type="entry name" value="NEUTRAL AND BASIC AMINO ACID TRANSPORT PROTEIN RBAT"/>
    <property type="match status" value="1"/>
</dbReference>
<dbReference type="EMBL" id="JBBMEI010000002">
    <property type="protein sequence ID" value="MEQ2356947.1"/>
    <property type="molecule type" value="Genomic_DNA"/>
</dbReference>
<dbReference type="InterPro" id="IPR013780">
    <property type="entry name" value="Glyco_hydro_b"/>
</dbReference>
<reference evidence="5 6" key="1">
    <citation type="submission" date="2024-03" db="EMBL/GenBank/DDBJ databases">
        <title>Human intestinal bacterial collection.</title>
        <authorList>
            <person name="Pauvert C."/>
            <person name="Hitch T.C.A."/>
            <person name="Clavel T."/>
        </authorList>
    </citation>
    <scope>NUCLEOTIDE SEQUENCE [LARGE SCALE GENOMIC DNA]</scope>
    <source>
        <strain evidence="5 6">CLA-AA-H95</strain>
    </source>
</reference>
<name>A0ABV1AGF8_9FIRM</name>
<accession>A0ABV1AGF8</accession>
<dbReference type="Pfam" id="PF00128">
    <property type="entry name" value="Alpha-amylase"/>
    <property type="match status" value="1"/>
</dbReference>
<dbReference type="Pfam" id="PF23915">
    <property type="entry name" value="SusG_C"/>
    <property type="match status" value="1"/>
</dbReference>
<dbReference type="Proteomes" id="UP001446032">
    <property type="component" value="Unassembled WGS sequence"/>
</dbReference>
<evidence type="ECO:0000313" key="6">
    <source>
        <dbReference type="Proteomes" id="UP001446032"/>
    </source>
</evidence>
<sequence>MTNAHYSDISQYRDVESLNYYEILLSEGKSKEEALEILAAKSRDNSRTPMQWSADVNAGFSEAEPWISVIDNYKEINAEKEMQDPDSIYSFYKKLVGLRKEKAVISEGTIEFFERENADVLAYKRNYKEEELVVFNNLTGGKIVLQAKPEWKTYHKLLGNYEKEYEIENGGEIILEPYETLVLEK</sequence>
<comment type="caution">
    <text evidence="5">The sequence shown here is derived from an EMBL/GenBank/DDBJ whole genome shotgun (WGS) entry which is preliminary data.</text>
</comment>
<dbReference type="Gene3D" id="3.20.20.80">
    <property type="entry name" value="Glycosidases"/>
    <property type="match status" value="1"/>
</dbReference>
<dbReference type="PANTHER" id="PTHR10357">
    <property type="entry name" value="ALPHA-AMYLASE FAMILY MEMBER"/>
    <property type="match status" value="1"/>
</dbReference>
<gene>
    <name evidence="5" type="ORF">WMO75_01090</name>
</gene>
<evidence type="ECO:0000256" key="1">
    <source>
        <dbReference type="ARBA" id="ARBA00008061"/>
    </source>
</evidence>
<keyword evidence="2" id="KW-0378">Hydrolase</keyword>
<keyword evidence="2" id="KW-0326">Glycosidase</keyword>
<evidence type="ECO:0000259" key="4">
    <source>
        <dbReference type="Pfam" id="PF23915"/>
    </source>
</evidence>
<dbReference type="SUPFAM" id="SSF51011">
    <property type="entry name" value="Glycosyl hydrolase domain"/>
    <property type="match status" value="1"/>
</dbReference>
<organism evidence="5 6">
    <name type="scientific">Blautia intestinihominis</name>
    <dbReference type="NCBI Taxonomy" id="3133152"/>
    <lineage>
        <taxon>Bacteria</taxon>
        <taxon>Bacillati</taxon>
        <taxon>Bacillota</taxon>
        <taxon>Clostridia</taxon>
        <taxon>Lachnospirales</taxon>
        <taxon>Lachnospiraceae</taxon>
        <taxon>Blautia</taxon>
    </lineage>
</organism>
<evidence type="ECO:0000313" key="5">
    <source>
        <dbReference type="EMBL" id="MEQ2356947.1"/>
    </source>
</evidence>
<dbReference type="InterPro" id="IPR056300">
    <property type="entry name" value="SusG-like_C"/>
</dbReference>
<evidence type="ECO:0000259" key="3">
    <source>
        <dbReference type="Pfam" id="PF00128"/>
    </source>
</evidence>
<evidence type="ECO:0000256" key="2">
    <source>
        <dbReference type="ARBA" id="ARBA00023295"/>
    </source>
</evidence>
<dbReference type="InterPro" id="IPR017853">
    <property type="entry name" value="GH"/>
</dbReference>
<feature type="domain" description="Glycosyl hydrolase family 13 catalytic" evidence="3">
    <location>
        <begin position="23"/>
        <end position="108"/>
    </location>
</feature>
<dbReference type="InterPro" id="IPR006047">
    <property type="entry name" value="GH13_cat_dom"/>
</dbReference>
<dbReference type="Gene3D" id="2.60.40.1180">
    <property type="entry name" value="Golgi alpha-mannosidase II"/>
    <property type="match status" value="1"/>
</dbReference>
<keyword evidence="6" id="KW-1185">Reference proteome</keyword>
<comment type="similarity">
    <text evidence="1">Belongs to the glycosyl hydrolase 13 family.</text>
</comment>